<reference evidence="2 3" key="1">
    <citation type="submission" date="2007-08" db="EMBL/GenBank/DDBJ databases">
        <title>Complete sequence of Roseiflexus castenholzii DSM 13941.</title>
        <authorList>
            <consortium name="US DOE Joint Genome Institute"/>
            <person name="Copeland A."/>
            <person name="Lucas S."/>
            <person name="Lapidus A."/>
            <person name="Barry K."/>
            <person name="Glavina del Rio T."/>
            <person name="Dalin E."/>
            <person name="Tice H."/>
            <person name="Pitluck S."/>
            <person name="Thompson L.S."/>
            <person name="Brettin T."/>
            <person name="Bruce D."/>
            <person name="Detter J.C."/>
            <person name="Han C."/>
            <person name="Tapia R."/>
            <person name="Schmutz J."/>
            <person name="Larimer F."/>
            <person name="Land M."/>
            <person name="Hauser L."/>
            <person name="Kyrpides N."/>
            <person name="Mikhailova N."/>
            <person name="Bryant D.A."/>
            <person name="Hanada S."/>
            <person name="Tsukatani Y."/>
            <person name="Richardson P."/>
        </authorList>
    </citation>
    <scope>NUCLEOTIDE SEQUENCE [LARGE SCALE GENOMIC DNA]</scope>
    <source>
        <strain evidence="3">DSM 13941 / HLO8</strain>
    </source>
</reference>
<proteinExistence type="predicted"/>
<dbReference type="EMBL" id="CP000804">
    <property type="protein sequence ID" value="ABU59890.1"/>
    <property type="molecule type" value="Genomic_DNA"/>
</dbReference>
<evidence type="ECO:0000313" key="2">
    <source>
        <dbReference type="EMBL" id="ABU59890.1"/>
    </source>
</evidence>
<feature type="domain" description="Neutral/alkaline non-lysosomal ceramidase N-terminal" evidence="1">
    <location>
        <begin position="14"/>
        <end position="234"/>
    </location>
</feature>
<dbReference type="STRING" id="383372.Rcas_3853"/>
<dbReference type="AlphaFoldDB" id="A7NQP4"/>
<evidence type="ECO:0000313" key="3">
    <source>
        <dbReference type="Proteomes" id="UP000000263"/>
    </source>
</evidence>
<dbReference type="RefSeq" id="WP_012122313.1">
    <property type="nucleotide sequence ID" value="NC_009767.1"/>
</dbReference>
<protein>
    <recommendedName>
        <fullName evidence="1">Neutral/alkaline non-lysosomal ceramidase N-terminal domain-containing protein</fullName>
    </recommendedName>
</protein>
<organism evidence="2 3">
    <name type="scientific">Roseiflexus castenholzii (strain DSM 13941 / HLO8)</name>
    <dbReference type="NCBI Taxonomy" id="383372"/>
    <lineage>
        <taxon>Bacteria</taxon>
        <taxon>Bacillati</taxon>
        <taxon>Chloroflexota</taxon>
        <taxon>Chloroflexia</taxon>
        <taxon>Chloroflexales</taxon>
        <taxon>Roseiflexineae</taxon>
        <taxon>Roseiflexaceae</taxon>
        <taxon>Roseiflexus</taxon>
    </lineage>
</organism>
<dbReference type="Pfam" id="PF04734">
    <property type="entry name" value="Ceramidase_alk"/>
    <property type="match status" value="1"/>
</dbReference>
<sequence>MDLTQIHGFTHCAVGIARRDVTPPVGIYARSWGAARRDVAEGVHRPLTATTLVMRSLDADEPTLALVALDVGWFPYLPDERQMRSAVLNATGLDEDALLINFSHTHAGPYLNSQITDKPGAHFIEPYLSDLTGALVEAIIEARNAMRPAWITYGYGRCALAANRDFWAPDVGRYACGYNPATPADDTVLVARVTGEDGAIIAILVNYACHPTTLAWQNRLLSPDYVGAMRDTLESIYGAPCLFLYGAAGDLGPREGFVGDPAVADRNGRQLAYAAAAAIEALPPPASRFVYTGVVASGANLATWEYRPLDPADRARCATLRQQCAIVPLQRKPMLEPIDPPGANRGDSIAEAEKASRRKWLQAALGDEPVYPMTLWFWRLGDALLVACPNEAYAQMQIELRARFHHQPVLVLGCTNGTLGYLPPRDAYGSGLYQEQQSPFLPGCLEQTIAAAISGLERL</sequence>
<dbReference type="Proteomes" id="UP000000263">
    <property type="component" value="Chromosome"/>
</dbReference>
<dbReference type="InterPro" id="IPR031329">
    <property type="entry name" value="NEUT/ALK_ceramidase_N"/>
</dbReference>
<dbReference type="KEGG" id="rca:Rcas_3853"/>
<dbReference type="HOGENOM" id="CLU_030011_2_0_0"/>
<dbReference type="eggNOG" id="COG2133">
    <property type="taxonomic scope" value="Bacteria"/>
</dbReference>
<evidence type="ECO:0000259" key="1">
    <source>
        <dbReference type="Pfam" id="PF04734"/>
    </source>
</evidence>
<accession>A7NQP4</accession>
<gene>
    <name evidence="2" type="ordered locus">Rcas_3853</name>
</gene>
<name>A7NQP4_ROSCS</name>
<keyword evidence="3" id="KW-1185">Reference proteome</keyword>